<gene>
    <name evidence="2" type="ORF">KCU98_g6776</name>
</gene>
<feature type="transmembrane region" description="Helical" evidence="1">
    <location>
        <begin position="88"/>
        <end position="108"/>
    </location>
</feature>
<dbReference type="AlphaFoldDB" id="A0A9P8FT49"/>
<keyword evidence="1" id="KW-0472">Membrane</keyword>
<organism evidence="2 3">
    <name type="scientific">Aureobasidium melanogenum</name>
    <name type="common">Aureobasidium pullulans var. melanogenum</name>
    <dbReference type="NCBI Taxonomy" id="46634"/>
    <lineage>
        <taxon>Eukaryota</taxon>
        <taxon>Fungi</taxon>
        <taxon>Dikarya</taxon>
        <taxon>Ascomycota</taxon>
        <taxon>Pezizomycotina</taxon>
        <taxon>Dothideomycetes</taxon>
        <taxon>Dothideomycetidae</taxon>
        <taxon>Dothideales</taxon>
        <taxon>Saccotheciaceae</taxon>
        <taxon>Aureobasidium</taxon>
    </lineage>
</organism>
<name>A0A9P8FT49_AURME</name>
<protein>
    <submittedName>
        <fullName evidence="2">Uncharacterized protein</fullName>
    </submittedName>
</protein>
<evidence type="ECO:0000313" key="2">
    <source>
        <dbReference type="EMBL" id="KAG9982444.1"/>
    </source>
</evidence>
<reference evidence="2" key="2">
    <citation type="submission" date="2021-08" db="EMBL/GenBank/DDBJ databases">
        <authorList>
            <person name="Gostincar C."/>
            <person name="Sun X."/>
            <person name="Song Z."/>
            <person name="Gunde-Cimerman N."/>
        </authorList>
    </citation>
    <scope>NUCLEOTIDE SEQUENCE</scope>
    <source>
        <strain evidence="2">EXF-9298</strain>
    </source>
</reference>
<keyword evidence="1" id="KW-1133">Transmembrane helix</keyword>
<keyword evidence="3" id="KW-1185">Reference proteome</keyword>
<dbReference type="EMBL" id="JAHFXS010000715">
    <property type="protein sequence ID" value="KAG9982444.1"/>
    <property type="molecule type" value="Genomic_DNA"/>
</dbReference>
<proteinExistence type="predicted"/>
<comment type="caution">
    <text evidence="2">The sequence shown here is derived from an EMBL/GenBank/DDBJ whole genome shotgun (WGS) entry which is preliminary data.</text>
</comment>
<reference evidence="2" key="1">
    <citation type="journal article" date="2021" name="J Fungi (Basel)">
        <title>Virulence traits and population genomics of the black yeast Aureobasidium melanogenum.</title>
        <authorList>
            <person name="Cernosa A."/>
            <person name="Sun X."/>
            <person name="Gostincar C."/>
            <person name="Fang C."/>
            <person name="Gunde-Cimerman N."/>
            <person name="Song Z."/>
        </authorList>
    </citation>
    <scope>NUCLEOTIDE SEQUENCE</scope>
    <source>
        <strain evidence="2">EXF-9298</strain>
    </source>
</reference>
<sequence>MQAPLVTEVLAMMPEVQALKTGVSGLNLFPNGTLSAGIGDYLRQSLVSSYQGAWSALSDYTSDQTSFASTKLWESHEVLQADVVAWRMYLFLSINLLVTLGGLALALIQTQCAGKTIANPVLTTMMLDCSAVLAQDQEGLCNAAALGKGQGDGSIRSRLRVRSTAPGCERQYHHPMLAREKSLCKDSEFDRLIGA</sequence>
<evidence type="ECO:0000256" key="1">
    <source>
        <dbReference type="SAM" id="Phobius"/>
    </source>
</evidence>
<accession>A0A9P8FT49</accession>
<keyword evidence="1" id="KW-0812">Transmembrane</keyword>
<feature type="non-terminal residue" evidence="2">
    <location>
        <position position="195"/>
    </location>
</feature>
<dbReference type="Proteomes" id="UP000729357">
    <property type="component" value="Unassembled WGS sequence"/>
</dbReference>
<evidence type="ECO:0000313" key="3">
    <source>
        <dbReference type="Proteomes" id="UP000729357"/>
    </source>
</evidence>